<accession>A0A0C9UTH0</accession>
<protein>
    <submittedName>
        <fullName evidence="1">Uncharacterized protein</fullName>
    </submittedName>
</protein>
<dbReference type="Proteomes" id="UP000054279">
    <property type="component" value="Unassembled WGS sequence"/>
</dbReference>
<feature type="non-terminal residue" evidence="1">
    <location>
        <position position="165"/>
    </location>
</feature>
<evidence type="ECO:0000313" key="1">
    <source>
        <dbReference type="EMBL" id="KIJ28450.1"/>
    </source>
</evidence>
<evidence type="ECO:0000313" key="2">
    <source>
        <dbReference type="Proteomes" id="UP000054279"/>
    </source>
</evidence>
<dbReference type="EMBL" id="KN837305">
    <property type="protein sequence ID" value="KIJ28450.1"/>
    <property type="molecule type" value="Genomic_DNA"/>
</dbReference>
<reference evidence="1 2" key="1">
    <citation type="submission" date="2014-06" db="EMBL/GenBank/DDBJ databases">
        <title>Evolutionary Origins and Diversification of the Mycorrhizal Mutualists.</title>
        <authorList>
            <consortium name="DOE Joint Genome Institute"/>
            <consortium name="Mycorrhizal Genomics Consortium"/>
            <person name="Kohler A."/>
            <person name="Kuo A."/>
            <person name="Nagy L.G."/>
            <person name="Floudas D."/>
            <person name="Copeland A."/>
            <person name="Barry K.W."/>
            <person name="Cichocki N."/>
            <person name="Veneault-Fourrey C."/>
            <person name="LaButti K."/>
            <person name="Lindquist E.A."/>
            <person name="Lipzen A."/>
            <person name="Lundell T."/>
            <person name="Morin E."/>
            <person name="Murat C."/>
            <person name="Riley R."/>
            <person name="Ohm R."/>
            <person name="Sun H."/>
            <person name="Tunlid A."/>
            <person name="Henrissat B."/>
            <person name="Grigoriev I.V."/>
            <person name="Hibbett D.S."/>
            <person name="Martin F."/>
        </authorList>
    </citation>
    <scope>NUCLEOTIDE SEQUENCE [LARGE SCALE GENOMIC DNA]</scope>
    <source>
        <strain evidence="1 2">SS14</strain>
    </source>
</reference>
<sequence>DDDEEADVDIRNWEPPHWKFDLFAIGNRNNQWVMDSRAQHWLATRMHRFNSIRGPEGVTMRVYHKRMKYKTKKRKEALIEELYGHWKTPHTFKYLLGKNPGKEELKQAHRRVHAKVNALIAGRGKVSRCGPDVFRMLFERMRRPSAKELWAHEEEATAGPLSLQK</sequence>
<proteinExistence type="predicted"/>
<dbReference type="HOGENOM" id="CLU_1614883_0_0_1"/>
<gene>
    <name evidence="1" type="ORF">M422DRAFT_270226</name>
</gene>
<organism evidence="1 2">
    <name type="scientific">Sphaerobolus stellatus (strain SS14)</name>
    <dbReference type="NCBI Taxonomy" id="990650"/>
    <lineage>
        <taxon>Eukaryota</taxon>
        <taxon>Fungi</taxon>
        <taxon>Dikarya</taxon>
        <taxon>Basidiomycota</taxon>
        <taxon>Agaricomycotina</taxon>
        <taxon>Agaricomycetes</taxon>
        <taxon>Phallomycetidae</taxon>
        <taxon>Geastrales</taxon>
        <taxon>Sphaerobolaceae</taxon>
        <taxon>Sphaerobolus</taxon>
    </lineage>
</organism>
<name>A0A0C9UTH0_SPHS4</name>
<keyword evidence="2" id="KW-1185">Reference proteome</keyword>
<dbReference type="AlphaFoldDB" id="A0A0C9UTH0"/>